<dbReference type="InterPro" id="IPR035679">
    <property type="entry name" value="MDP-1_euk"/>
</dbReference>
<reference evidence="10" key="1">
    <citation type="submission" date="2020-11" db="EMBL/GenBank/DDBJ databases">
        <authorList>
            <person name="Tran Van P."/>
        </authorList>
    </citation>
    <scope>NUCLEOTIDE SEQUENCE</scope>
</reference>
<organism evidence="10">
    <name type="scientific">Oppiella nova</name>
    <dbReference type="NCBI Taxonomy" id="334625"/>
    <lineage>
        <taxon>Eukaryota</taxon>
        <taxon>Metazoa</taxon>
        <taxon>Ecdysozoa</taxon>
        <taxon>Arthropoda</taxon>
        <taxon>Chelicerata</taxon>
        <taxon>Arachnida</taxon>
        <taxon>Acari</taxon>
        <taxon>Acariformes</taxon>
        <taxon>Sarcoptiformes</taxon>
        <taxon>Oribatida</taxon>
        <taxon>Brachypylina</taxon>
        <taxon>Oppioidea</taxon>
        <taxon>Oppiidae</taxon>
        <taxon>Oppiella</taxon>
    </lineage>
</organism>
<dbReference type="SUPFAM" id="SSF56784">
    <property type="entry name" value="HAD-like"/>
    <property type="match status" value="1"/>
</dbReference>
<dbReference type="NCBIfam" id="TIGR01685">
    <property type="entry name" value="MDP-1"/>
    <property type="match status" value="1"/>
</dbReference>
<dbReference type="Proteomes" id="UP000728032">
    <property type="component" value="Unassembled WGS sequence"/>
</dbReference>
<keyword evidence="11" id="KW-1185">Reference proteome</keyword>
<protein>
    <recommendedName>
        <fullName evidence="9">Magnesium-dependent phosphatase 1</fullName>
        <ecNumber evidence="2">3.1.3.48</ecNumber>
    </recommendedName>
</protein>
<dbReference type="NCBIfam" id="TIGR01681">
    <property type="entry name" value="HAD-SF-IIIC"/>
    <property type="match status" value="1"/>
</dbReference>
<evidence type="ECO:0000256" key="3">
    <source>
        <dbReference type="ARBA" id="ARBA00022723"/>
    </source>
</evidence>
<dbReference type="SFLD" id="SFLDS00003">
    <property type="entry name" value="Haloacid_Dehalogenase"/>
    <property type="match status" value="1"/>
</dbReference>
<evidence type="ECO:0000256" key="8">
    <source>
        <dbReference type="ARBA" id="ARBA00055318"/>
    </source>
</evidence>
<dbReference type="FunFam" id="3.40.50.1000:FF:000127">
    <property type="entry name" value="Magnesium-dependent phosphatase 1"/>
    <property type="match status" value="1"/>
</dbReference>
<dbReference type="InterPro" id="IPR036412">
    <property type="entry name" value="HAD-like_sf"/>
</dbReference>
<dbReference type="InterPro" id="IPR023214">
    <property type="entry name" value="HAD_sf"/>
</dbReference>
<evidence type="ECO:0000313" key="10">
    <source>
        <dbReference type="EMBL" id="CAD7637015.1"/>
    </source>
</evidence>
<dbReference type="EMBL" id="OC914867">
    <property type="protein sequence ID" value="CAD7637015.1"/>
    <property type="molecule type" value="Genomic_DNA"/>
</dbReference>
<dbReference type="EMBL" id="CAJPVJ010000042">
    <property type="protein sequence ID" value="CAG2159388.1"/>
    <property type="molecule type" value="Genomic_DNA"/>
</dbReference>
<dbReference type="InterPro" id="IPR010036">
    <property type="entry name" value="MDP_1_eu_arc"/>
</dbReference>
<dbReference type="SFLD" id="SFLDG01131">
    <property type="entry name" value="C1.5.2:_MDP_Like"/>
    <property type="match status" value="1"/>
</dbReference>
<dbReference type="GO" id="GO:0046872">
    <property type="term" value="F:metal ion binding"/>
    <property type="evidence" value="ECO:0007669"/>
    <property type="project" value="UniProtKB-KW"/>
</dbReference>
<evidence type="ECO:0000256" key="5">
    <source>
        <dbReference type="ARBA" id="ARBA00022842"/>
    </source>
</evidence>
<evidence type="ECO:0000313" key="11">
    <source>
        <dbReference type="Proteomes" id="UP000728032"/>
    </source>
</evidence>
<dbReference type="Gene3D" id="3.40.50.1000">
    <property type="entry name" value="HAD superfamily/HAD-like"/>
    <property type="match status" value="1"/>
</dbReference>
<gene>
    <name evidence="10" type="ORF">ONB1V03_LOCUS563</name>
</gene>
<name>A0A7R9Q8Z4_9ACAR</name>
<dbReference type="GO" id="GO:0003993">
    <property type="term" value="F:acid phosphatase activity"/>
    <property type="evidence" value="ECO:0007669"/>
    <property type="project" value="TreeGrafter"/>
</dbReference>
<dbReference type="PANTHER" id="PTHR17901">
    <property type="entry name" value="MAGNESIUM-DEPENDENT PHOSPHATASE 1 MDP1"/>
    <property type="match status" value="1"/>
</dbReference>
<accession>A0A7R9Q8Z4</accession>
<dbReference type="GO" id="GO:0004725">
    <property type="term" value="F:protein tyrosine phosphatase activity"/>
    <property type="evidence" value="ECO:0007669"/>
    <property type="project" value="UniProtKB-EC"/>
</dbReference>
<dbReference type="Pfam" id="PF12689">
    <property type="entry name" value="Acid_PPase"/>
    <property type="match status" value="1"/>
</dbReference>
<dbReference type="SFLD" id="SFLDG01129">
    <property type="entry name" value="C1.5:_HAD__Beta-PGM__Phosphata"/>
    <property type="match status" value="1"/>
</dbReference>
<dbReference type="OrthoDB" id="2865258at2759"/>
<evidence type="ECO:0000256" key="9">
    <source>
        <dbReference type="ARBA" id="ARBA00069981"/>
    </source>
</evidence>
<keyword evidence="4" id="KW-0378">Hydrolase</keyword>
<dbReference type="CDD" id="cd07501">
    <property type="entry name" value="HAD_MDP-1_like"/>
    <property type="match status" value="1"/>
</dbReference>
<comment type="catalytic activity">
    <reaction evidence="7">
        <text>O-phospho-L-tyrosyl-[protein] + H2O = L-tyrosyl-[protein] + phosphate</text>
        <dbReference type="Rhea" id="RHEA:10684"/>
        <dbReference type="Rhea" id="RHEA-COMP:10136"/>
        <dbReference type="Rhea" id="RHEA-COMP:20101"/>
        <dbReference type="ChEBI" id="CHEBI:15377"/>
        <dbReference type="ChEBI" id="CHEBI:43474"/>
        <dbReference type="ChEBI" id="CHEBI:46858"/>
        <dbReference type="ChEBI" id="CHEBI:61978"/>
        <dbReference type="EC" id="3.1.3.48"/>
    </reaction>
</comment>
<keyword evidence="3" id="KW-0479">Metal-binding</keyword>
<evidence type="ECO:0000256" key="7">
    <source>
        <dbReference type="ARBA" id="ARBA00051722"/>
    </source>
</evidence>
<evidence type="ECO:0000256" key="4">
    <source>
        <dbReference type="ARBA" id="ARBA00022801"/>
    </source>
</evidence>
<evidence type="ECO:0000256" key="6">
    <source>
        <dbReference type="ARBA" id="ARBA00022912"/>
    </source>
</evidence>
<dbReference type="InterPro" id="IPR010033">
    <property type="entry name" value="HAD_SF_ppase_IIIC"/>
</dbReference>
<keyword evidence="5" id="KW-0460">Magnesium</keyword>
<comment type="function">
    <text evidence="8">Magnesium-dependent phosphatase which may act as a tyrosine phosphatase.</text>
</comment>
<sequence length="171" mass="19829">MDYLKDKVDNLKIIVFDLDYTLWPFWVDTHVTPPFRTDQNGKVVDAYGQKVKYYPEVPEVLQTLSLMGYTLGIASRTSATEEAEQLLDLFDWNKYFTYKQIYPGCKTTHFNRIHKDSGVRLSQMIFFDDEIRNIRDLKAKGVTSILVKDGVNKRVISEGIKTFVAENNDSE</sequence>
<comment type="cofactor">
    <cofactor evidence="1">
        <name>Mg(2+)</name>
        <dbReference type="ChEBI" id="CHEBI:18420"/>
    </cofactor>
</comment>
<dbReference type="PANTHER" id="PTHR17901:SF14">
    <property type="entry name" value="MAGNESIUM-DEPENDENT PHOSPHATASE 1"/>
    <property type="match status" value="1"/>
</dbReference>
<proteinExistence type="predicted"/>
<evidence type="ECO:0000256" key="2">
    <source>
        <dbReference type="ARBA" id="ARBA00013064"/>
    </source>
</evidence>
<keyword evidence="6" id="KW-0904">Protein phosphatase</keyword>
<dbReference type="EC" id="3.1.3.48" evidence="2"/>
<evidence type="ECO:0000256" key="1">
    <source>
        <dbReference type="ARBA" id="ARBA00001946"/>
    </source>
</evidence>
<dbReference type="AlphaFoldDB" id="A0A7R9Q8Z4"/>